<protein>
    <submittedName>
        <fullName evidence="2">Uncharacterized protein</fullName>
    </submittedName>
</protein>
<evidence type="ECO:0000313" key="3">
    <source>
        <dbReference type="Proteomes" id="UP000830326"/>
    </source>
</evidence>
<accession>A0ABY4HGF0</accession>
<evidence type="ECO:0000313" key="2">
    <source>
        <dbReference type="EMBL" id="UOR13452.1"/>
    </source>
</evidence>
<dbReference type="Proteomes" id="UP000830326">
    <property type="component" value="Chromosome"/>
</dbReference>
<feature type="transmembrane region" description="Helical" evidence="1">
    <location>
        <begin position="12"/>
        <end position="29"/>
    </location>
</feature>
<keyword evidence="3" id="KW-1185">Reference proteome</keyword>
<reference evidence="2" key="1">
    <citation type="submission" date="2022-04" db="EMBL/GenBank/DDBJ databases">
        <title>Halobacillus sp. isolated from saltern.</title>
        <authorList>
            <person name="Won M."/>
            <person name="Lee C.-M."/>
            <person name="Woen H.-Y."/>
            <person name="Kwon S.-W."/>
        </authorList>
    </citation>
    <scope>NUCLEOTIDE SEQUENCE</scope>
    <source>
        <strain evidence="2">SSHM10-5</strain>
    </source>
</reference>
<evidence type="ECO:0000256" key="1">
    <source>
        <dbReference type="SAM" id="Phobius"/>
    </source>
</evidence>
<organism evidence="2 3">
    <name type="scientific">Halobacillus amylolyticus</name>
    <dbReference type="NCBI Taxonomy" id="2932259"/>
    <lineage>
        <taxon>Bacteria</taxon>
        <taxon>Bacillati</taxon>
        <taxon>Bacillota</taxon>
        <taxon>Bacilli</taxon>
        <taxon>Bacillales</taxon>
        <taxon>Bacillaceae</taxon>
        <taxon>Halobacillus</taxon>
    </lineage>
</organism>
<sequence>MSELKGFKKFYFIFNLFILAVAMGVIVVYTMNDFETSNGVFYMLIGLIIACGSIVRLYKLVKS</sequence>
<keyword evidence="1" id="KW-0812">Transmembrane</keyword>
<gene>
    <name evidence="2" type="ORF">MUO15_08360</name>
</gene>
<dbReference type="EMBL" id="CP095075">
    <property type="protein sequence ID" value="UOR13452.1"/>
    <property type="molecule type" value="Genomic_DNA"/>
</dbReference>
<name>A0ABY4HGF0_9BACI</name>
<proteinExistence type="predicted"/>
<keyword evidence="1" id="KW-1133">Transmembrane helix</keyword>
<keyword evidence="1" id="KW-0472">Membrane</keyword>
<dbReference type="RefSeq" id="WP_245035100.1">
    <property type="nucleotide sequence ID" value="NZ_CP095075.1"/>
</dbReference>
<feature type="transmembrane region" description="Helical" evidence="1">
    <location>
        <begin position="41"/>
        <end position="58"/>
    </location>
</feature>